<evidence type="ECO:0000313" key="3">
    <source>
        <dbReference type="Proteomes" id="UP000481153"/>
    </source>
</evidence>
<keyword evidence="3" id="KW-1185">Reference proteome</keyword>
<dbReference type="AlphaFoldDB" id="A0A6G0W3S2"/>
<protein>
    <recommendedName>
        <fullName evidence="4">BZIP domain-containing protein</fullName>
    </recommendedName>
</protein>
<feature type="coiled-coil region" evidence="1">
    <location>
        <begin position="16"/>
        <end position="50"/>
    </location>
</feature>
<dbReference type="VEuPathDB" id="FungiDB:AeMF1_007537"/>
<sequence>MSTKALREEKKRQAARLRMQKHRDGLRNETKQLREEVRVLEARLELLKATPNGRKRPASVSKCANQVLMDRLAQLRSKTTKWNTLAHRLYAWVELQQPKEGLRHKMPWMESALLVDLESRRYGYQWLSEKAFHTAQNAFPPDVFGNSVEDMINVTAHLGEDDHGISWEAVEGHSQYTVATNYVNVAQALWDTLLQSSPMHTSRVVEEVDQHRLLYVCHELNIGDLKQLYIAARFEDNGRIIITQTTIATDDRFPIRNGECRSHGFGWTIVEPITATTTRLRRSFLHTPPTSSHGVLTLDEMARLNHIDNYQALTRGAIIAQLQAMIEESFVAQRAHIRRLCGVIQS</sequence>
<comment type="caution">
    <text evidence="2">The sequence shown here is derived from an EMBL/GenBank/DDBJ whole genome shotgun (WGS) entry which is preliminary data.</text>
</comment>
<gene>
    <name evidence="2" type="ORF">Ae201684_018966</name>
</gene>
<reference evidence="2 3" key="1">
    <citation type="submission" date="2019-07" db="EMBL/GenBank/DDBJ databases">
        <title>Genomics analysis of Aphanomyces spp. identifies a new class of oomycete effector associated with host adaptation.</title>
        <authorList>
            <person name="Gaulin E."/>
        </authorList>
    </citation>
    <scope>NUCLEOTIDE SEQUENCE [LARGE SCALE GENOMIC DNA]</scope>
    <source>
        <strain evidence="2 3">ATCC 201684</strain>
    </source>
</reference>
<dbReference type="EMBL" id="VJMJ01000370">
    <property type="protein sequence ID" value="KAF0721686.1"/>
    <property type="molecule type" value="Genomic_DNA"/>
</dbReference>
<dbReference type="Proteomes" id="UP000481153">
    <property type="component" value="Unassembled WGS sequence"/>
</dbReference>
<evidence type="ECO:0008006" key="4">
    <source>
        <dbReference type="Google" id="ProtNLM"/>
    </source>
</evidence>
<name>A0A6G0W3S2_9STRA</name>
<evidence type="ECO:0000313" key="2">
    <source>
        <dbReference type="EMBL" id="KAF0721686.1"/>
    </source>
</evidence>
<keyword evidence="1" id="KW-0175">Coiled coil</keyword>
<accession>A0A6G0W3S2</accession>
<proteinExistence type="predicted"/>
<evidence type="ECO:0000256" key="1">
    <source>
        <dbReference type="SAM" id="Coils"/>
    </source>
</evidence>
<organism evidence="2 3">
    <name type="scientific">Aphanomyces euteiches</name>
    <dbReference type="NCBI Taxonomy" id="100861"/>
    <lineage>
        <taxon>Eukaryota</taxon>
        <taxon>Sar</taxon>
        <taxon>Stramenopiles</taxon>
        <taxon>Oomycota</taxon>
        <taxon>Saprolegniomycetes</taxon>
        <taxon>Saprolegniales</taxon>
        <taxon>Verrucalvaceae</taxon>
        <taxon>Aphanomyces</taxon>
    </lineage>
</organism>